<keyword evidence="3" id="KW-1185">Reference proteome</keyword>
<reference evidence="2" key="2">
    <citation type="submission" date="2025-09" db="UniProtKB">
        <authorList>
            <consortium name="Ensembl"/>
        </authorList>
    </citation>
    <scope>IDENTIFICATION</scope>
</reference>
<evidence type="ECO:0000313" key="2">
    <source>
        <dbReference type="Ensembl" id="ENSAZOP00000015756.1"/>
    </source>
</evidence>
<dbReference type="GO" id="GO:0032389">
    <property type="term" value="C:MutLalpha complex"/>
    <property type="evidence" value="ECO:0007669"/>
    <property type="project" value="TreeGrafter"/>
</dbReference>
<comment type="similarity">
    <text evidence="1">Belongs to the DNA mismatch repair MutL/HexB family.</text>
</comment>
<sequence length="141" mass="15151">MLLPKVRDNGSGVKVTDVPVMAIKHYTSKISSSEDLEKLTTYGFRGEALGSICCISEVLITTKTAADSVSTQYTLDNSGHVTSQRPSHLGQGRMPRSSVAFGQVFFVSLGLLFDVEISVLYLKAECEILAAVNVSCLMSVS</sequence>
<organism evidence="2 3">
    <name type="scientific">Anas zonorhyncha</name>
    <name type="common">Eastern spot-billed duck</name>
    <dbReference type="NCBI Taxonomy" id="75864"/>
    <lineage>
        <taxon>Eukaryota</taxon>
        <taxon>Metazoa</taxon>
        <taxon>Chordata</taxon>
        <taxon>Craniata</taxon>
        <taxon>Vertebrata</taxon>
        <taxon>Euteleostomi</taxon>
        <taxon>Archelosauria</taxon>
        <taxon>Archosauria</taxon>
        <taxon>Dinosauria</taxon>
        <taxon>Saurischia</taxon>
        <taxon>Theropoda</taxon>
        <taxon>Coelurosauria</taxon>
        <taxon>Aves</taxon>
        <taxon>Neognathae</taxon>
        <taxon>Galloanserae</taxon>
        <taxon>Anseriformes</taxon>
        <taxon>Anatidae</taxon>
        <taxon>Anatinae</taxon>
        <taxon>Anas</taxon>
    </lineage>
</organism>
<dbReference type="Proteomes" id="UP000694549">
    <property type="component" value="Unplaced"/>
</dbReference>
<dbReference type="InterPro" id="IPR036890">
    <property type="entry name" value="HATPase_C_sf"/>
</dbReference>
<dbReference type="PANTHER" id="PTHR10073:SF54">
    <property type="entry name" value="PMS1 PROTEIN HOMOLOG 1"/>
    <property type="match status" value="1"/>
</dbReference>
<dbReference type="Ensembl" id="ENSAZOT00000016945.1">
    <property type="protein sequence ID" value="ENSAZOP00000015756.1"/>
    <property type="gene ID" value="ENSAZOG00000010204.1"/>
</dbReference>
<dbReference type="InterPro" id="IPR038973">
    <property type="entry name" value="MutL/Mlh/Pms-like"/>
</dbReference>
<dbReference type="GO" id="GO:0006298">
    <property type="term" value="P:mismatch repair"/>
    <property type="evidence" value="ECO:0007669"/>
    <property type="project" value="InterPro"/>
</dbReference>
<dbReference type="GO" id="GO:0140664">
    <property type="term" value="F:ATP-dependent DNA damage sensor activity"/>
    <property type="evidence" value="ECO:0007669"/>
    <property type="project" value="InterPro"/>
</dbReference>
<name>A0A8B9UZC1_9AVES</name>
<dbReference type="InterPro" id="IPR014762">
    <property type="entry name" value="DNA_mismatch_repair_CS"/>
</dbReference>
<dbReference type="PANTHER" id="PTHR10073">
    <property type="entry name" value="DNA MISMATCH REPAIR PROTEIN MLH, PMS, MUTL"/>
    <property type="match status" value="1"/>
</dbReference>
<dbReference type="PROSITE" id="PS00058">
    <property type="entry name" value="DNA_MISMATCH_REPAIR_1"/>
    <property type="match status" value="1"/>
</dbReference>
<accession>A0A8B9UZC1</accession>
<reference evidence="2" key="1">
    <citation type="submission" date="2025-08" db="UniProtKB">
        <authorList>
            <consortium name="Ensembl"/>
        </authorList>
    </citation>
    <scope>IDENTIFICATION</scope>
</reference>
<evidence type="ECO:0000256" key="1">
    <source>
        <dbReference type="ARBA" id="ARBA00006082"/>
    </source>
</evidence>
<dbReference type="Gene3D" id="3.30.565.10">
    <property type="entry name" value="Histidine kinase-like ATPase, C-terminal domain"/>
    <property type="match status" value="1"/>
</dbReference>
<dbReference type="AlphaFoldDB" id="A0A8B9UZC1"/>
<dbReference type="GO" id="GO:0016887">
    <property type="term" value="F:ATP hydrolysis activity"/>
    <property type="evidence" value="ECO:0007669"/>
    <property type="project" value="InterPro"/>
</dbReference>
<protein>
    <submittedName>
        <fullName evidence="2">Uncharacterized protein</fullName>
    </submittedName>
</protein>
<dbReference type="SUPFAM" id="SSF55874">
    <property type="entry name" value="ATPase domain of HSP90 chaperone/DNA topoisomerase II/histidine kinase"/>
    <property type="match status" value="1"/>
</dbReference>
<proteinExistence type="inferred from homology"/>
<evidence type="ECO:0000313" key="3">
    <source>
        <dbReference type="Proteomes" id="UP000694549"/>
    </source>
</evidence>